<reference evidence="8" key="2">
    <citation type="submission" date="2020-10" db="UniProtKB">
        <authorList>
            <consortium name="WormBaseParasite"/>
        </authorList>
    </citation>
    <scope>IDENTIFICATION</scope>
</reference>
<evidence type="ECO:0000256" key="1">
    <source>
        <dbReference type="ARBA" id="ARBA00004141"/>
    </source>
</evidence>
<dbReference type="PANTHER" id="PTHR24064">
    <property type="entry name" value="SOLUTE CARRIER FAMILY 22 MEMBER"/>
    <property type="match status" value="1"/>
</dbReference>
<name>A0A7E4V558_PANRE</name>
<feature type="compositionally biased region" description="Basic and acidic residues" evidence="5">
    <location>
        <begin position="189"/>
        <end position="206"/>
    </location>
</feature>
<accession>A0A7E4V558</accession>
<keyword evidence="4 6" id="KW-0472">Membrane</keyword>
<evidence type="ECO:0000256" key="3">
    <source>
        <dbReference type="ARBA" id="ARBA00022989"/>
    </source>
</evidence>
<keyword evidence="3 6" id="KW-1133">Transmembrane helix</keyword>
<keyword evidence="2 6" id="KW-0812">Transmembrane</keyword>
<feature type="transmembrane region" description="Helical" evidence="6">
    <location>
        <begin position="31"/>
        <end position="58"/>
    </location>
</feature>
<sequence>MTKWILTFSYGLFCTAVISYAMTFNMEQFAGLIYINSAILGTFRMFLNLSIGSLDYFVKDLGRKKLNQFAVSYVVTMIGVVLVMKSTSYGNSTLITLATLSATAFCSQMFVIKGVISTELFPTSIRNIAASFTFTVARFGGIVSPNLFILETYWIGLPYLVIVVSMAIYLVLFQLNIPETKSTIQSDAMPEKSEWDRSSKKKEDGAKLNGRCV</sequence>
<evidence type="ECO:0000313" key="8">
    <source>
        <dbReference type="WBParaSite" id="Pan_g1675.t1"/>
    </source>
</evidence>
<proteinExistence type="predicted"/>
<dbReference type="SUPFAM" id="SSF103473">
    <property type="entry name" value="MFS general substrate transporter"/>
    <property type="match status" value="1"/>
</dbReference>
<dbReference type="InterPro" id="IPR036259">
    <property type="entry name" value="MFS_trans_sf"/>
</dbReference>
<comment type="subcellular location">
    <subcellularLocation>
        <location evidence="1">Membrane</location>
        <topology evidence="1">Multi-pass membrane protein</topology>
    </subcellularLocation>
</comment>
<feature type="transmembrane region" description="Helical" evidence="6">
    <location>
        <begin position="153"/>
        <end position="172"/>
    </location>
</feature>
<dbReference type="GO" id="GO:0016020">
    <property type="term" value="C:membrane"/>
    <property type="evidence" value="ECO:0007669"/>
    <property type="project" value="UniProtKB-SubCell"/>
</dbReference>
<organism evidence="7 8">
    <name type="scientific">Panagrellus redivivus</name>
    <name type="common">Microworm</name>
    <dbReference type="NCBI Taxonomy" id="6233"/>
    <lineage>
        <taxon>Eukaryota</taxon>
        <taxon>Metazoa</taxon>
        <taxon>Ecdysozoa</taxon>
        <taxon>Nematoda</taxon>
        <taxon>Chromadorea</taxon>
        <taxon>Rhabditida</taxon>
        <taxon>Tylenchina</taxon>
        <taxon>Panagrolaimomorpha</taxon>
        <taxon>Panagrolaimoidea</taxon>
        <taxon>Panagrolaimidae</taxon>
        <taxon>Panagrellus</taxon>
    </lineage>
</organism>
<feature type="transmembrane region" description="Helical" evidence="6">
    <location>
        <begin position="94"/>
        <end position="116"/>
    </location>
</feature>
<evidence type="ECO:0000256" key="5">
    <source>
        <dbReference type="SAM" id="MobiDB-lite"/>
    </source>
</evidence>
<feature type="region of interest" description="Disordered" evidence="5">
    <location>
        <begin position="188"/>
        <end position="213"/>
    </location>
</feature>
<keyword evidence="7" id="KW-1185">Reference proteome</keyword>
<protein>
    <submittedName>
        <fullName evidence="8">MFS domain-containing protein</fullName>
    </submittedName>
</protein>
<dbReference type="WBParaSite" id="Pan_g1675.t1">
    <property type="protein sequence ID" value="Pan_g1675.t1"/>
    <property type="gene ID" value="Pan_g1675"/>
</dbReference>
<evidence type="ECO:0000256" key="6">
    <source>
        <dbReference type="SAM" id="Phobius"/>
    </source>
</evidence>
<feature type="transmembrane region" description="Helical" evidence="6">
    <location>
        <begin position="70"/>
        <end position="88"/>
    </location>
</feature>
<evidence type="ECO:0000256" key="4">
    <source>
        <dbReference type="ARBA" id="ARBA00023136"/>
    </source>
</evidence>
<feature type="transmembrane region" description="Helical" evidence="6">
    <location>
        <begin position="128"/>
        <end position="147"/>
    </location>
</feature>
<dbReference type="Proteomes" id="UP000492821">
    <property type="component" value="Unassembled WGS sequence"/>
</dbReference>
<evidence type="ECO:0000313" key="7">
    <source>
        <dbReference type="Proteomes" id="UP000492821"/>
    </source>
</evidence>
<reference evidence="7" key="1">
    <citation type="journal article" date="2013" name="Genetics">
        <title>The draft genome and transcriptome of Panagrellus redivivus are shaped by the harsh demands of a free-living lifestyle.</title>
        <authorList>
            <person name="Srinivasan J."/>
            <person name="Dillman A.R."/>
            <person name="Macchietto M.G."/>
            <person name="Heikkinen L."/>
            <person name="Lakso M."/>
            <person name="Fracchia K.M."/>
            <person name="Antoshechkin I."/>
            <person name="Mortazavi A."/>
            <person name="Wong G."/>
            <person name="Sternberg P.W."/>
        </authorList>
    </citation>
    <scope>NUCLEOTIDE SEQUENCE [LARGE SCALE GENOMIC DNA]</scope>
    <source>
        <strain evidence="7">MT8872</strain>
    </source>
</reference>
<dbReference type="AlphaFoldDB" id="A0A7E4V558"/>
<dbReference type="Gene3D" id="1.20.1250.20">
    <property type="entry name" value="MFS general substrate transporter like domains"/>
    <property type="match status" value="1"/>
</dbReference>
<evidence type="ECO:0000256" key="2">
    <source>
        <dbReference type="ARBA" id="ARBA00022692"/>
    </source>
</evidence>